<dbReference type="HOGENOM" id="CLU_1776139_0_0_11"/>
<dbReference type="EMBL" id="CP001958">
    <property type="protein sequence ID" value="ADG97231.1"/>
    <property type="molecule type" value="Genomic_DNA"/>
</dbReference>
<protein>
    <recommendedName>
        <fullName evidence="4">Transmembrane protein</fullName>
    </recommendedName>
</protein>
<dbReference type="RefSeq" id="WP_013137687.1">
    <property type="nucleotide sequence ID" value="NC_014168.1"/>
</dbReference>
<dbReference type="KEGG" id="srt:Srot_0751"/>
<accession>D6ZDG7</accession>
<evidence type="ECO:0000313" key="2">
    <source>
        <dbReference type="EMBL" id="ADG97231.1"/>
    </source>
</evidence>
<proteinExistence type="predicted"/>
<organism evidence="2 3">
    <name type="scientific">Segniliparus rotundus (strain ATCC BAA-972 / CDC 1076 / CIP 108378 / DSM 44985 / JCM 13578)</name>
    <dbReference type="NCBI Taxonomy" id="640132"/>
    <lineage>
        <taxon>Bacteria</taxon>
        <taxon>Bacillati</taxon>
        <taxon>Actinomycetota</taxon>
        <taxon>Actinomycetes</taxon>
        <taxon>Mycobacteriales</taxon>
        <taxon>Segniliparaceae</taxon>
        <taxon>Segniliparus</taxon>
    </lineage>
</organism>
<keyword evidence="1" id="KW-0812">Transmembrane</keyword>
<feature type="transmembrane region" description="Helical" evidence="1">
    <location>
        <begin position="59"/>
        <end position="77"/>
    </location>
</feature>
<evidence type="ECO:0000256" key="1">
    <source>
        <dbReference type="SAM" id="Phobius"/>
    </source>
</evidence>
<dbReference type="AlphaFoldDB" id="D6ZDG7"/>
<evidence type="ECO:0000313" key="3">
    <source>
        <dbReference type="Proteomes" id="UP000002247"/>
    </source>
</evidence>
<reference evidence="2 3" key="1">
    <citation type="journal article" date="2010" name="Stand. Genomic Sci.">
        <title>Complete genome sequence of Segniliparus rotundus type strain (CDC 1076).</title>
        <authorList>
            <person name="Sikorski J."/>
            <person name="Lapidus A."/>
            <person name="Copeland A."/>
            <person name="Misra M."/>
            <person name="Glavina Del Rio T."/>
            <person name="Nolan M."/>
            <person name="Lucas S."/>
            <person name="Chen F."/>
            <person name="Tice H."/>
            <person name="Cheng J.F."/>
            <person name="Jando M."/>
            <person name="Schneider S."/>
            <person name="Bruce D."/>
            <person name="Goodwin L."/>
            <person name="Pitluck S."/>
            <person name="Liolios K."/>
            <person name="Mikhailova N."/>
            <person name="Pati A."/>
            <person name="Ivanova N."/>
            <person name="Mavromatis K."/>
            <person name="Chen A."/>
            <person name="Palaniappan K."/>
            <person name="Chertkov O."/>
            <person name="Land M."/>
            <person name="Hauser L."/>
            <person name="Chang Y.J."/>
            <person name="Jeffries C.D."/>
            <person name="Brettin T."/>
            <person name="Detter J.C."/>
            <person name="Han C."/>
            <person name="Rohde M."/>
            <person name="Goker M."/>
            <person name="Bristow J."/>
            <person name="Eisen J.A."/>
            <person name="Markowitz V."/>
            <person name="Hugenholtz P."/>
            <person name="Kyrpides N.C."/>
            <person name="Klenk H.P."/>
        </authorList>
    </citation>
    <scope>NUCLEOTIDE SEQUENCE [LARGE SCALE GENOMIC DNA]</scope>
    <source>
        <strain evidence="3">ATCC BAA-972 / CDC 1076 / CIP 108378 / DSM 44985 / JCM 13578</strain>
    </source>
</reference>
<feature type="transmembrane region" description="Helical" evidence="1">
    <location>
        <begin position="20"/>
        <end position="47"/>
    </location>
</feature>
<keyword evidence="1" id="KW-0472">Membrane</keyword>
<keyword evidence="3" id="KW-1185">Reference proteome</keyword>
<sequence length="156" mass="16915">MKIAERIRGAADSLGPRALWILVAVAAADALCGAFLATDFVTGALVFDTHPHIRPQMPWLFILALTVAIAAGAGPLLRSSETMWRSWLLRIGVPVALMSVVIFLVADAQATSFAYVAIRDDGTAVRPAYPYLRAVFAAFSLLGQFALLVRFRRNDN</sequence>
<keyword evidence="1" id="KW-1133">Transmembrane helix</keyword>
<dbReference type="OrthoDB" id="9843278at2"/>
<feature type="transmembrane region" description="Helical" evidence="1">
    <location>
        <begin position="130"/>
        <end position="149"/>
    </location>
</feature>
<name>D6ZDG7_SEGRD</name>
<evidence type="ECO:0008006" key="4">
    <source>
        <dbReference type="Google" id="ProtNLM"/>
    </source>
</evidence>
<dbReference type="STRING" id="640132.Srot_0751"/>
<dbReference type="Proteomes" id="UP000002247">
    <property type="component" value="Chromosome"/>
</dbReference>
<gene>
    <name evidence="2" type="ordered locus">Srot_0751</name>
</gene>
<feature type="transmembrane region" description="Helical" evidence="1">
    <location>
        <begin position="89"/>
        <end position="118"/>
    </location>
</feature>